<gene>
    <name evidence="5" type="ORF">DI586_07730</name>
</gene>
<dbReference type="PANTHER" id="PTHR43434:SF1">
    <property type="entry name" value="PHOSPHOGLYCOLATE PHOSPHATASE"/>
    <property type="match status" value="1"/>
</dbReference>
<evidence type="ECO:0000256" key="2">
    <source>
        <dbReference type="ARBA" id="ARBA00004818"/>
    </source>
</evidence>
<dbReference type="InterPro" id="IPR041492">
    <property type="entry name" value="HAD_2"/>
</dbReference>
<accession>A0A2W5FL97</accession>
<dbReference type="Pfam" id="PF13419">
    <property type="entry name" value="HAD_2"/>
    <property type="match status" value="1"/>
</dbReference>
<name>A0A2W5FL97_9BACT</name>
<sequence>MDGTTVRHINPKMLHVLEKIDDIMYRFGDRDKKIDYRVDTKSHKRPHLLVHRALHKFRRKSVEQIVEPYLGVHEVLEYIQALGIPAAIVSNGLGRGYGYGILEKFDLARFFKAKIFREDFSEAKPHPEPLLNAITAMGLAIRPQDVIWCIGDRRKDIDAALALGKVLGCHIEPFSFGIDAAISILKHQISTDHILTSYSELQLKLKDVFTP</sequence>
<dbReference type="GO" id="GO:0008967">
    <property type="term" value="F:phosphoglycolate phosphatase activity"/>
    <property type="evidence" value="ECO:0007669"/>
    <property type="project" value="UniProtKB-EC"/>
</dbReference>
<evidence type="ECO:0000256" key="4">
    <source>
        <dbReference type="ARBA" id="ARBA00013078"/>
    </source>
</evidence>
<dbReference type="EC" id="3.1.3.18" evidence="4"/>
<organism evidence="5 6">
    <name type="scientific">Micavibrio aeruginosavorus</name>
    <dbReference type="NCBI Taxonomy" id="349221"/>
    <lineage>
        <taxon>Bacteria</taxon>
        <taxon>Pseudomonadati</taxon>
        <taxon>Bdellovibrionota</taxon>
        <taxon>Bdellovibrionia</taxon>
        <taxon>Bdellovibrionales</taxon>
        <taxon>Pseudobdellovibrionaceae</taxon>
        <taxon>Micavibrio</taxon>
    </lineage>
</organism>
<dbReference type="Gene3D" id="1.10.150.730">
    <property type="match status" value="1"/>
</dbReference>
<evidence type="ECO:0000256" key="1">
    <source>
        <dbReference type="ARBA" id="ARBA00000830"/>
    </source>
</evidence>
<keyword evidence="5" id="KW-0378">Hydrolase</keyword>
<dbReference type="GO" id="GO:0006281">
    <property type="term" value="P:DNA repair"/>
    <property type="evidence" value="ECO:0007669"/>
    <property type="project" value="TreeGrafter"/>
</dbReference>
<dbReference type="EMBL" id="QFOT01000084">
    <property type="protein sequence ID" value="PZP55174.1"/>
    <property type="molecule type" value="Genomic_DNA"/>
</dbReference>
<dbReference type="InterPro" id="IPR023214">
    <property type="entry name" value="HAD_sf"/>
</dbReference>
<dbReference type="AlphaFoldDB" id="A0A2W5FL97"/>
<comment type="catalytic activity">
    <reaction evidence="1">
        <text>2-phosphoglycolate + H2O = glycolate + phosphate</text>
        <dbReference type="Rhea" id="RHEA:14369"/>
        <dbReference type="ChEBI" id="CHEBI:15377"/>
        <dbReference type="ChEBI" id="CHEBI:29805"/>
        <dbReference type="ChEBI" id="CHEBI:43474"/>
        <dbReference type="ChEBI" id="CHEBI:58033"/>
        <dbReference type="EC" id="3.1.3.18"/>
    </reaction>
</comment>
<evidence type="ECO:0000313" key="5">
    <source>
        <dbReference type="EMBL" id="PZP55174.1"/>
    </source>
</evidence>
<dbReference type="PANTHER" id="PTHR43434">
    <property type="entry name" value="PHOSPHOGLYCOLATE PHOSPHATASE"/>
    <property type="match status" value="1"/>
</dbReference>
<evidence type="ECO:0000313" key="6">
    <source>
        <dbReference type="Proteomes" id="UP000249739"/>
    </source>
</evidence>
<comment type="caution">
    <text evidence="5">The sequence shown here is derived from an EMBL/GenBank/DDBJ whole genome shotgun (WGS) entry which is preliminary data.</text>
</comment>
<dbReference type="GO" id="GO:0005829">
    <property type="term" value="C:cytosol"/>
    <property type="evidence" value="ECO:0007669"/>
    <property type="project" value="TreeGrafter"/>
</dbReference>
<reference evidence="5 6" key="1">
    <citation type="submission" date="2017-08" db="EMBL/GenBank/DDBJ databases">
        <title>Infants hospitalized years apart are colonized by the same room-sourced microbial strains.</title>
        <authorList>
            <person name="Brooks B."/>
            <person name="Olm M.R."/>
            <person name="Firek B.A."/>
            <person name="Baker R."/>
            <person name="Thomas B.C."/>
            <person name="Morowitz M.J."/>
            <person name="Banfield J.F."/>
        </authorList>
    </citation>
    <scope>NUCLEOTIDE SEQUENCE [LARGE SCALE GENOMIC DNA]</scope>
    <source>
        <strain evidence="5">S2_006_000_R2_64</strain>
    </source>
</reference>
<proteinExistence type="inferred from homology"/>
<protein>
    <recommendedName>
        <fullName evidence="4">phosphoglycolate phosphatase</fullName>
        <ecNumber evidence="4">3.1.3.18</ecNumber>
    </recommendedName>
</protein>
<dbReference type="InterPro" id="IPR036412">
    <property type="entry name" value="HAD-like_sf"/>
</dbReference>
<comment type="similarity">
    <text evidence="3">Belongs to the HAD-like hydrolase superfamily. CbbY/CbbZ/Gph/YieH family.</text>
</comment>
<evidence type="ECO:0000256" key="3">
    <source>
        <dbReference type="ARBA" id="ARBA00006171"/>
    </source>
</evidence>
<dbReference type="InterPro" id="IPR050155">
    <property type="entry name" value="HAD-like_hydrolase_sf"/>
</dbReference>
<dbReference type="Gene3D" id="3.40.50.1000">
    <property type="entry name" value="HAD superfamily/HAD-like"/>
    <property type="match status" value="1"/>
</dbReference>
<comment type="pathway">
    <text evidence="2">Organic acid metabolism; glycolate biosynthesis; glycolate from 2-phosphoglycolate: step 1/1.</text>
</comment>
<dbReference type="SUPFAM" id="SSF56784">
    <property type="entry name" value="HAD-like"/>
    <property type="match status" value="1"/>
</dbReference>
<dbReference type="Proteomes" id="UP000249739">
    <property type="component" value="Unassembled WGS sequence"/>
</dbReference>